<accession>A0A6C0HMT7</accession>
<organism evidence="1">
    <name type="scientific">viral metagenome</name>
    <dbReference type="NCBI Taxonomy" id="1070528"/>
    <lineage>
        <taxon>unclassified sequences</taxon>
        <taxon>metagenomes</taxon>
        <taxon>organismal metagenomes</taxon>
    </lineage>
</organism>
<reference evidence="1" key="1">
    <citation type="journal article" date="2020" name="Nature">
        <title>Giant virus diversity and host interactions through global metagenomics.</title>
        <authorList>
            <person name="Schulz F."/>
            <person name="Roux S."/>
            <person name="Paez-Espino D."/>
            <person name="Jungbluth S."/>
            <person name="Walsh D.A."/>
            <person name="Denef V.J."/>
            <person name="McMahon K.D."/>
            <person name="Konstantinidis K.T."/>
            <person name="Eloe-Fadrosh E.A."/>
            <person name="Kyrpides N.C."/>
            <person name="Woyke T."/>
        </authorList>
    </citation>
    <scope>NUCLEOTIDE SEQUENCE</scope>
    <source>
        <strain evidence="1">GVMAG-M-3300023184-160</strain>
    </source>
</reference>
<dbReference type="AlphaFoldDB" id="A0A6C0HMT7"/>
<evidence type="ECO:0000313" key="1">
    <source>
        <dbReference type="EMBL" id="QHT82001.1"/>
    </source>
</evidence>
<protein>
    <submittedName>
        <fullName evidence="1">Uncharacterized protein</fullName>
    </submittedName>
</protein>
<proteinExistence type="predicted"/>
<sequence>MWATDYVTNNNATNQFPGIVQDGRTFTVYTQDTATFKRNHGIQTNSEYRKYLMDNANELMKMNYKTSILENKTPVNQPFKHGSPYLIRGSEQPYGYENTFTKEMYLTRQMLDDKKRRPMQRTYMEDYTGSTISE</sequence>
<dbReference type="EMBL" id="MN739993">
    <property type="protein sequence ID" value="QHT82001.1"/>
    <property type="molecule type" value="Genomic_DNA"/>
</dbReference>
<name>A0A6C0HMT7_9ZZZZ</name>